<keyword evidence="8" id="KW-0808">Transferase</keyword>
<gene>
    <name evidence="8" type="ORF">Gasu_51280</name>
</gene>
<dbReference type="GeneID" id="17086193"/>
<dbReference type="GO" id="GO:0016779">
    <property type="term" value="F:nucleotidyltransferase activity"/>
    <property type="evidence" value="ECO:0007669"/>
    <property type="project" value="UniProtKB-KW"/>
</dbReference>
<proteinExistence type="inferred from homology"/>
<protein>
    <recommendedName>
        <fullName evidence="6">DNA polymerase epsilon subunit</fullName>
    </recommendedName>
    <alternativeName>
        <fullName evidence="6">DNA polymerase II subunit 2</fullName>
    </alternativeName>
</protein>
<dbReference type="Proteomes" id="UP000030680">
    <property type="component" value="Unassembled WGS sequence"/>
</dbReference>
<reference evidence="9" key="1">
    <citation type="journal article" date="2013" name="Science">
        <title>Gene transfer from bacteria and archaea facilitated evolution of an extremophilic eukaryote.</title>
        <authorList>
            <person name="Schonknecht G."/>
            <person name="Chen W.H."/>
            <person name="Ternes C.M."/>
            <person name="Barbier G.G."/>
            <person name="Shrestha R.P."/>
            <person name="Stanke M."/>
            <person name="Brautigam A."/>
            <person name="Baker B.J."/>
            <person name="Banfield J.F."/>
            <person name="Garavito R.M."/>
            <person name="Carr K."/>
            <person name="Wilkerson C."/>
            <person name="Rensing S.A."/>
            <person name="Gagneul D."/>
            <person name="Dickenson N.E."/>
            <person name="Oesterhelt C."/>
            <person name="Lercher M.J."/>
            <person name="Weber A.P."/>
        </authorList>
    </citation>
    <scope>NUCLEOTIDE SEQUENCE [LARGE SCALE GENOMIC DNA]</scope>
    <source>
        <strain evidence="9">074W</strain>
    </source>
</reference>
<dbReference type="Gene3D" id="3.60.21.50">
    <property type="match status" value="1"/>
</dbReference>
<dbReference type="OrthoDB" id="10254730at2759"/>
<name>M2WTN5_GALSU</name>
<dbReference type="GO" id="GO:0003677">
    <property type="term" value="F:DNA binding"/>
    <property type="evidence" value="ECO:0007669"/>
    <property type="project" value="UniProtKB-UniRule"/>
</dbReference>
<comment type="subcellular location">
    <subcellularLocation>
        <location evidence="1 6">Nucleus</location>
    </subcellularLocation>
</comment>
<evidence type="ECO:0000256" key="6">
    <source>
        <dbReference type="PIRNR" id="PIRNR000799"/>
    </source>
</evidence>
<dbReference type="GO" id="GO:0008622">
    <property type="term" value="C:epsilon DNA polymerase complex"/>
    <property type="evidence" value="ECO:0007669"/>
    <property type="project" value="UniProtKB-UniRule"/>
</dbReference>
<keyword evidence="3 6" id="KW-0235">DNA replication</keyword>
<dbReference type="InterPro" id="IPR007185">
    <property type="entry name" value="DNA_pol_a/d/e_bsu"/>
</dbReference>
<keyword evidence="9" id="KW-1185">Reference proteome</keyword>
<organism evidence="8 9">
    <name type="scientific">Galdieria sulphuraria</name>
    <name type="common">Red alga</name>
    <dbReference type="NCBI Taxonomy" id="130081"/>
    <lineage>
        <taxon>Eukaryota</taxon>
        <taxon>Rhodophyta</taxon>
        <taxon>Bangiophyceae</taxon>
        <taxon>Galdieriales</taxon>
        <taxon>Galdieriaceae</taxon>
        <taxon>Galdieria</taxon>
    </lineage>
</organism>
<evidence type="ECO:0000313" key="9">
    <source>
        <dbReference type="Proteomes" id="UP000030680"/>
    </source>
</evidence>
<dbReference type="KEGG" id="gsl:Gasu_51280"/>
<dbReference type="Gramene" id="EME27270">
    <property type="protein sequence ID" value="EME27270"/>
    <property type="gene ID" value="Gasu_51280"/>
</dbReference>
<evidence type="ECO:0000256" key="2">
    <source>
        <dbReference type="ARBA" id="ARBA00009560"/>
    </source>
</evidence>
<dbReference type="Pfam" id="PF04042">
    <property type="entry name" value="DNA_pol_E_B"/>
    <property type="match status" value="1"/>
</dbReference>
<comment type="similarity">
    <text evidence="2 6">Belongs to the DNA polymerase epsilon subunit B family.</text>
</comment>
<dbReference type="OMA" id="DSYHRTY"/>
<dbReference type="STRING" id="130081.M2WTN5"/>
<dbReference type="PANTHER" id="PTHR12708">
    <property type="entry name" value="DNA POLYMERASE EPSILON SUBUNIT B"/>
    <property type="match status" value="1"/>
</dbReference>
<evidence type="ECO:0000259" key="7">
    <source>
        <dbReference type="Pfam" id="PF04042"/>
    </source>
</evidence>
<accession>M2WTN5</accession>
<keyword evidence="8" id="KW-0548">Nucleotidyltransferase</keyword>
<feature type="domain" description="DNA polymerase alpha/delta/epsilon subunit B" evidence="7">
    <location>
        <begin position="281"/>
        <end position="484"/>
    </location>
</feature>
<dbReference type="RefSeq" id="XP_005703790.1">
    <property type="nucleotide sequence ID" value="XM_005703733.1"/>
</dbReference>
<dbReference type="EMBL" id="KB454534">
    <property type="protein sequence ID" value="EME27270.1"/>
    <property type="molecule type" value="Genomic_DNA"/>
</dbReference>
<evidence type="ECO:0000256" key="1">
    <source>
        <dbReference type="ARBA" id="ARBA00004123"/>
    </source>
</evidence>
<keyword evidence="4 6" id="KW-0238">DNA-binding</keyword>
<dbReference type="GO" id="GO:0042276">
    <property type="term" value="P:error-prone translesion synthesis"/>
    <property type="evidence" value="ECO:0007669"/>
    <property type="project" value="TreeGrafter"/>
</dbReference>
<dbReference type="eggNOG" id="KOG3818">
    <property type="taxonomic scope" value="Eukaryota"/>
</dbReference>
<dbReference type="InterPro" id="IPR016266">
    <property type="entry name" value="POLE2"/>
</dbReference>
<dbReference type="PIRSF" id="PIRSF000799">
    <property type="entry name" value="DNA_pol_eps_2"/>
    <property type="match status" value="1"/>
</dbReference>
<evidence type="ECO:0000256" key="4">
    <source>
        <dbReference type="ARBA" id="ARBA00023125"/>
    </source>
</evidence>
<sequence>MKSTPSQAHLCQQLQLVLKKRRVSVQLDALNRLADFYVKNVENESLSAFASKISEFLSRCGSRNTIVSLQVAERIIEDILKVLNRKQSHPTRIIDSFREVPILSLGSESSTIYLKESTGLKVLDTPENMLEQYKIRYRLLLSRALESKKATSLGQGERLAIFHKELSSSLTPIQNLSSTDRLTANLFGILGKFEGNKYFIEDETGYIQLDLSEACSSDRIYTQGCIVLVRGEWNGQLFRVTNIEMPPLDASLSNIMEPKALCQVIDSEVDVHEKQQNHIMVIISEIWLDHDSVFNKLEKLFSSLQADDVCPDTVVLMGNFLSPSLNPDEDHLLHFNNGFQQLASLLHEYIPNEQCQVVIIPGPNDPGIKNILPRPPILESLLNPLRHLYKCSTAASNPVRIVCQNSNIIFYRDNIEKKLVPHSIFLLPNNLNRLREMIVQTLLDQGHLCPLPMDMQPVFWNHEQSLWLFPPPQFLVLGCGLESFQYTYGQTKCFGTAYPNLSNIDLKKLYKKKIEITVQKTL</sequence>
<evidence type="ECO:0000256" key="5">
    <source>
        <dbReference type="ARBA" id="ARBA00023242"/>
    </source>
</evidence>
<dbReference type="GO" id="GO:0006261">
    <property type="term" value="P:DNA-templated DNA replication"/>
    <property type="evidence" value="ECO:0007669"/>
    <property type="project" value="InterPro"/>
</dbReference>
<evidence type="ECO:0000313" key="8">
    <source>
        <dbReference type="EMBL" id="EME27270.1"/>
    </source>
</evidence>
<dbReference type="PANTHER" id="PTHR12708:SF0">
    <property type="entry name" value="DNA POLYMERASE EPSILON SUBUNIT 2"/>
    <property type="match status" value="1"/>
</dbReference>
<comment type="function">
    <text evidence="6">Participates in DNA repair and in chromosomal DNA replication.</text>
</comment>
<keyword evidence="5 6" id="KW-0539">Nucleus</keyword>
<dbReference type="AlphaFoldDB" id="M2WTN5"/>
<evidence type="ECO:0000256" key="3">
    <source>
        <dbReference type="ARBA" id="ARBA00022705"/>
    </source>
</evidence>